<protein>
    <recommendedName>
        <fullName evidence="2">Twin-arginine translocation signal domain-containing protein</fullName>
    </recommendedName>
</protein>
<organism evidence="1">
    <name type="scientific">marine metagenome</name>
    <dbReference type="NCBI Taxonomy" id="408172"/>
    <lineage>
        <taxon>unclassified sequences</taxon>
        <taxon>metagenomes</taxon>
        <taxon>ecological metagenomes</taxon>
    </lineage>
</organism>
<evidence type="ECO:0000313" key="1">
    <source>
        <dbReference type="EMBL" id="SVD12500.1"/>
    </source>
</evidence>
<dbReference type="PROSITE" id="PS51318">
    <property type="entry name" value="TAT"/>
    <property type="match status" value="1"/>
</dbReference>
<dbReference type="NCBIfam" id="TIGR01409">
    <property type="entry name" value="TAT_signal_seq"/>
    <property type="match status" value="1"/>
</dbReference>
<sequence length="22" mass="2487">MNETNLPNRRRFLKQSALAGVA</sequence>
<dbReference type="AlphaFoldDB" id="A0A382SRB8"/>
<accession>A0A382SRB8</accession>
<evidence type="ECO:0008006" key="2">
    <source>
        <dbReference type="Google" id="ProtNLM"/>
    </source>
</evidence>
<proteinExistence type="predicted"/>
<gene>
    <name evidence="1" type="ORF">METZ01_LOCUS365354</name>
</gene>
<dbReference type="EMBL" id="UINC01131040">
    <property type="protein sequence ID" value="SVD12500.1"/>
    <property type="molecule type" value="Genomic_DNA"/>
</dbReference>
<name>A0A382SRB8_9ZZZZ</name>
<dbReference type="InterPro" id="IPR019546">
    <property type="entry name" value="TAT_signal_bac_arc"/>
</dbReference>
<feature type="non-terminal residue" evidence="1">
    <location>
        <position position="22"/>
    </location>
</feature>
<reference evidence="1" key="1">
    <citation type="submission" date="2018-05" db="EMBL/GenBank/DDBJ databases">
        <authorList>
            <person name="Lanie J.A."/>
            <person name="Ng W.-L."/>
            <person name="Kazmierczak K.M."/>
            <person name="Andrzejewski T.M."/>
            <person name="Davidsen T.M."/>
            <person name="Wayne K.J."/>
            <person name="Tettelin H."/>
            <person name="Glass J.I."/>
            <person name="Rusch D."/>
            <person name="Podicherti R."/>
            <person name="Tsui H.-C.T."/>
            <person name="Winkler M.E."/>
        </authorList>
    </citation>
    <scope>NUCLEOTIDE SEQUENCE</scope>
</reference>
<dbReference type="InterPro" id="IPR006311">
    <property type="entry name" value="TAT_signal"/>
</dbReference>